<dbReference type="eggNOG" id="ENOG502ZPWQ">
    <property type="taxonomic scope" value="Bacteria"/>
</dbReference>
<keyword evidence="2" id="KW-1185">Reference proteome</keyword>
<dbReference type="OrthoDB" id="1962097at2"/>
<dbReference type="Proteomes" id="UP000003639">
    <property type="component" value="Unassembled WGS sequence"/>
</dbReference>
<comment type="caution">
    <text evidence="1">The sequence shown here is derived from an EMBL/GenBank/DDBJ whole genome shotgun (WGS) entry which is preliminary data.</text>
</comment>
<sequence>MSKIPYINYKELEEFYTIPQLCQLFGMDKSALKRKCEQYNISPRRNEIGEYGLVKYDVRKLHSAIYHEDEVDDDPWA</sequence>
<gene>
    <name evidence="1" type="ORF">BACCAP_04849</name>
</gene>
<reference evidence="1 2" key="1">
    <citation type="submission" date="2007-04" db="EMBL/GenBank/DDBJ databases">
        <authorList>
            <person name="Fulton L."/>
            <person name="Clifton S."/>
            <person name="Fulton B."/>
            <person name="Xu J."/>
            <person name="Minx P."/>
            <person name="Pepin K.H."/>
            <person name="Johnson M."/>
            <person name="Thiruvilangam P."/>
            <person name="Bhonagiri V."/>
            <person name="Nash W.E."/>
            <person name="Mardis E.R."/>
            <person name="Wilson R.K."/>
        </authorList>
    </citation>
    <scope>NUCLEOTIDE SEQUENCE [LARGE SCALE GENOMIC DNA]</scope>
    <source>
        <strain evidence="1 2">ATCC 29799</strain>
    </source>
</reference>
<organism evidence="1 2">
    <name type="scientific">Pseudoflavonifractor capillosus ATCC 29799</name>
    <dbReference type="NCBI Taxonomy" id="411467"/>
    <lineage>
        <taxon>Bacteria</taxon>
        <taxon>Bacillati</taxon>
        <taxon>Bacillota</taxon>
        <taxon>Clostridia</taxon>
        <taxon>Eubacteriales</taxon>
        <taxon>Oscillospiraceae</taxon>
        <taxon>Pseudoflavonifractor</taxon>
    </lineage>
</organism>
<proteinExistence type="predicted"/>
<protein>
    <submittedName>
        <fullName evidence="1">Uncharacterized protein</fullName>
    </submittedName>
</protein>
<name>A6P2W5_9FIRM</name>
<dbReference type="RefSeq" id="WP_006575290.1">
    <property type="nucleotide sequence ID" value="NZ_AAXG02000058.1"/>
</dbReference>
<evidence type="ECO:0000313" key="1">
    <source>
        <dbReference type="EMBL" id="EDM97350.1"/>
    </source>
</evidence>
<accession>A6P2W5</accession>
<reference evidence="1 2" key="2">
    <citation type="submission" date="2007-06" db="EMBL/GenBank/DDBJ databases">
        <title>Draft genome sequence of Pseudoflavonifractor capillosus ATCC 29799.</title>
        <authorList>
            <person name="Sudarsanam P."/>
            <person name="Ley R."/>
            <person name="Guruge J."/>
            <person name="Turnbaugh P.J."/>
            <person name="Mahowald M."/>
            <person name="Liep D."/>
            <person name="Gordon J."/>
        </authorList>
    </citation>
    <scope>NUCLEOTIDE SEQUENCE [LARGE SCALE GENOMIC DNA]</scope>
    <source>
        <strain evidence="1 2">ATCC 29799</strain>
    </source>
</reference>
<evidence type="ECO:0000313" key="2">
    <source>
        <dbReference type="Proteomes" id="UP000003639"/>
    </source>
</evidence>
<dbReference type="AlphaFoldDB" id="A6P2W5"/>
<dbReference type="EMBL" id="AAXG02000058">
    <property type="protein sequence ID" value="EDM97350.1"/>
    <property type="molecule type" value="Genomic_DNA"/>
</dbReference>